<feature type="region of interest" description="Disordered" evidence="5">
    <location>
        <begin position="615"/>
        <end position="649"/>
    </location>
</feature>
<keyword evidence="2 6" id="KW-0812">Transmembrane</keyword>
<evidence type="ECO:0000259" key="7">
    <source>
        <dbReference type="PROSITE" id="PS50850"/>
    </source>
</evidence>
<feature type="transmembrane region" description="Helical" evidence="6">
    <location>
        <begin position="463"/>
        <end position="484"/>
    </location>
</feature>
<dbReference type="PROSITE" id="PS50850">
    <property type="entry name" value="MFS"/>
    <property type="match status" value="1"/>
</dbReference>
<keyword evidence="4 6" id="KW-0472">Membrane</keyword>
<evidence type="ECO:0000313" key="9">
    <source>
        <dbReference type="Proteomes" id="UP000549394"/>
    </source>
</evidence>
<dbReference type="InterPro" id="IPR036259">
    <property type="entry name" value="MFS_trans_sf"/>
</dbReference>
<evidence type="ECO:0000256" key="6">
    <source>
        <dbReference type="SAM" id="Phobius"/>
    </source>
</evidence>
<feature type="transmembrane region" description="Helical" evidence="6">
    <location>
        <begin position="131"/>
        <end position="151"/>
    </location>
</feature>
<feature type="transmembrane region" description="Helical" evidence="6">
    <location>
        <begin position="399"/>
        <end position="420"/>
    </location>
</feature>
<feature type="transmembrane region" description="Helical" evidence="6">
    <location>
        <begin position="374"/>
        <end position="392"/>
    </location>
</feature>
<feature type="transmembrane region" description="Helical" evidence="6">
    <location>
        <begin position="186"/>
        <end position="209"/>
    </location>
</feature>
<feature type="transmembrane region" description="Helical" evidence="6">
    <location>
        <begin position="12"/>
        <end position="32"/>
    </location>
</feature>
<proteinExistence type="predicted"/>
<name>A0A7I8VTE0_9ANNE</name>
<dbReference type="SUPFAM" id="SSF103473">
    <property type="entry name" value="MFS general substrate transporter"/>
    <property type="match status" value="1"/>
</dbReference>
<dbReference type="AlphaFoldDB" id="A0A7I8VTE0"/>
<feature type="transmembrane region" description="Helical" evidence="6">
    <location>
        <begin position="248"/>
        <end position="266"/>
    </location>
</feature>
<dbReference type="PANTHER" id="PTHR24064">
    <property type="entry name" value="SOLUTE CARRIER FAMILY 22 MEMBER"/>
    <property type="match status" value="1"/>
</dbReference>
<organism evidence="8 9">
    <name type="scientific">Dimorphilus gyrociliatus</name>
    <dbReference type="NCBI Taxonomy" id="2664684"/>
    <lineage>
        <taxon>Eukaryota</taxon>
        <taxon>Metazoa</taxon>
        <taxon>Spiralia</taxon>
        <taxon>Lophotrochozoa</taxon>
        <taxon>Annelida</taxon>
        <taxon>Polychaeta</taxon>
        <taxon>Polychaeta incertae sedis</taxon>
        <taxon>Dinophilidae</taxon>
        <taxon>Dimorphilus</taxon>
    </lineage>
</organism>
<dbReference type="EMBL" id="CAJFCJ010000010">
    <property type="protein sequence ID" value="CAD5119574.1"/>
    <property type="molecule type" value="Genomic_DNA"/>
</dbReference>
<dbReference type="Gene3D" id="1.20.1250.20">
    <property type="entry name" value="MFS general substrate transporter like domains"/>
    <property type="match status" value="1"/>
</dbReference>
<dbReference type="OrthoDB" id="5141738at2759"/>
<dbReference type="GO" id="GO:0022857">
    <property type="term" value="F:transmembrane transporter activity"/>
    <property type="evidence" value="ECO:0007669"/>
    <property type="project" value="InterPro"/>
</dbReference>
<keyword evidence="3 6" id="KW-1133">Transmembrane helix</keyword>
<evidence type="ECO:0000256" key="1">
    <source>
        <dbReference type="ARBA" id="ARBA00004141"/>
    </source>
</evidence>
<evidence type="ECO:0000256" key="5">
    <source>
        <dbReference type="SAM" id="MobiDB-lite"/>
    </source>
</evidence>
<dbReference type="InterPro" id="IPR005828">
    <property type="entry name" value="MFS_sugar_transport-like"/>
</dbReference>
<dbReference type="Proteomes" id="UP000549394">
    <property type="component" value="Unassembled WGS sequence"/>
</dbReference>
<dbReference type="GO" id="GO:0016020">
    <property type="term" value="C:membrane"/>
    <property type="evidence" value="ECO:0007669"/>
    <property type="project" value="UniProtKB-SubCell"/>
</dbReference>
<feature type="transmembrane region" description="Helical" evidence="6">
    <location>
        <begin position="490"/>
        <end position="511"/>
    </location>
</feature>
<sequence length="649" mass="72595">MIEVVENLLMQLGRYGLWQIITFSLICAGFNFPGGWHTFLLVFAGMRSTNVTCELPDGATISNLTIPLEENIDGDLEFSQCQIFSYKRVGGKFDFDTNNPIDCPNKSYTVHEKDFKTSIETEFNLFCDDKIQIELTFTYAIIGALAGSFILTPIGEFVGRKPYFLICNWITACVCVGQGFSPNIKVFHALSFFRGFFFQGIMSSGMVLACELWPADQRVSAGVFVQIFYSLSNMIMAGMAYATQRWNHLLFIVAGPVVLTIPYIWYMPESIQWLIAKGRFEQVRKIFQRAGRVNKVPVNFRHFDEAIAKVNERPEEEQKEVLQSKYSSPLAILYAPKVRRYTFIQFFLWISTNLCYFGLAFGTSSLGGNPYLNFFINSAVEIPAVFICLFLLPRFGRRYVICGLFVVGAAGLLIMSLIQLSDYENKATITTVFAMVGKLGIGGVFLNMMFYSSELNPTTHRNVGVALCFVLGLVAGLVAPYIGIATEDHPWLVGTIFAATALVAAVLVLFLPDTVNRPLPEVIEDVQAWTLKVQIEEKTEFKSRMKERRNSSKQDILEGINVNELKKLDIKYLNRRRSSVNLAEVKPELEPSTNNNNSLSGATVLPAITKPMTKVSSSASIDGNGNKNGGFFLGESNEKEQRNGDSTQL</sequence>
<dbReference type="InterPro" id="IPR020846">
    <property type="entry name" value="MFS_dom"/>
</dbReference>
<evidence type="ECO:0000256" key="2">
    <source>
        <dbReference type="ARBA" id="ARBA00022692"/>
    </source>
</evidence>
<dbReference type="Pfam" id="PF00083">
    <property type="entry name" value="Sugar_tr"/>
    <property type="match status" value="1"/>
</dbReference>
<reference evidence="8 9" key="1">
    <citation type="submission" date="2020-08" db="EMBL/GenBank/DDBJ databases">
        <authorList>
            <person name="Hejnol A."/>
        </authorList>
    </citation>
    <scope>NUCLEOTIDE SEQUENCE [LARGE SCALE GENOMIC DNA]</scope>
</reference>
<feature type="transmembrane region" description="Helical" evidence="6">
    <location>
        <begin position="221"/>
        <end position="242"/>
    </location>
</feature>
<protein>
    <submittedName>
        <fullName evidence="8">DgyrCDS8176</fullName>
    </submittedName>
</protein>
<comment type="caution">
    <text evidence="8">The sequence shown here is derived from an EMBL/GenBank/DDBJ whole genome shotgun (WGS) entry which is preliminary data.</text>
</comment>
<evidence type="ECO:0000313" key="8">
    <source>
        <dbReference type="EMBL" id="CAD5119574.1"/>
    </source>
</evidence>
<feature type="transmembrane region" description="Helical" evidence="6">
    <location>
        <begin position="343"/>
        <end position="362"/>
    </location>
</feature>
<feature type="domain" description="Major facilitator superfamily (MFS) profile" evidence="7">
    <location>
        <begin position="83"/>
        <end position="516"/>
    </location>
</feature>
<gene>
    <name evidence="8" type="ORF">DGYR_LOCUS7789</name>
</gene>
<feature type="transmembrane region" description="Helical" evidence="6">
    <location>
        <begin position="432"/>
        <end position="451"/>
    </location>
</feature>
<accession>A0A7I8VTE0</accession>
<comment type="subcellular location">
    <subcellularLocation>
        <location evidence="1">Membrane</location>
        <topology evidence="1">Multi-pass membrane protein</topology>
    </subcellularLocation>
</comment>
<evidence type="ECO:0000256" key="3">
    <source>
        <dbReference type="ARBA" id="ARBA00022989"/>
    </source>
</evidence>
<evidence type="ECO:0000256" key="4">
    <source>
        <dbReference type="ARBA" id="ARBA00023136"/>
    </source>
</evidence>
<keyword evidence="9" id="KW-1185">Reference proteome</keyword>